<feature type="domain" description="Major facilitator superfamily (MFS) profile" evidence="7">
    <location>
        <begin position="104"/>
        <end position="521"/>
    </location>
</feature>
<dbReference type="KEGG" id="ccan:109702835"/>
<reference evidence="8" key="1">
    <citation type="submission" date="2023-09" db="UniProtKB">
        <authorList>
            <consortium name="Ensembl"/>
        </authorList>
    </citation>
    <scope>IDENTIFICATION</scope>
</reference>
<feature type="compositionally biased region" description="Basic and acidic residues" evidence="5">
    <location>
        <begin position="525"/>
        <end position="547"/>
    </location>
</feature>
<dbReference type="InterPro" id="IPR036259">
    <property type="entry name" value="MFS_trans_sf"/>
</dbReference>
<keyword evidence="3 6" id="KW-1133">Transmembrane helix</keyword>
<evidence type="ECO:0000256" key="2">
    <source>
        <dbReference type="ARBA" id="ARBA00022692"/>
    </source>
</evidence>
<evidence type="ECO:0000256" key="3">
    <source>
        <dbReference type="ARBA" id="ARBA00022989"/>
    </source>
</evidence>
<feature type="transmembrane region" description="Helical" evidence="6">
    <location>
        <begin position="350"/>
        <end position="372"/>
    </location>
</feature>
<dbReference type="OrthoDB" id="2544694at2759"/>
<feature type="transmembrane region" description="Helical" evidence="6">
    <location>
        <begin position="234"/>
        <end position="255"/>
    </location>
</feature>
<name>A0A8B7WJK7_CASCN</name>
<feature type="transmembrane region" description="Helical" evidence="6">
    <location>
        <begin position="467"/>
        <end position="493"/>
    </location>
</feature>
<reference evidence="10" key="2">
    <citation type="submission" date="2025-04" db="UniProtKB">
        <authorList>
            <consortium name="RefSeq"/>
        </authorList>
    </citation>
    <scope>IDENTIFICATION</scope>
    <source>
        <tissue evidence="10">Leukocyte</tissue>
    </source>
</reference>
<dbReference type="SUPFAM" id="SSF103473">
    <property type="entry name" value="MFS general substrate transporter"/>
    <property type="match status" value="1"/>
</dbReference>
<dbReference type="GO" id="GO:0015711">
    <property type="term" value="P:organic anion transport"/>
    <property type="evidence" value="ECO:0007669"/>
    <property type="project" value="UniProtKB-ARBA"/>
</dbReference>
<feature type="transmembrane region" description="Helical" evidence="6">
    <location>
        <begin position="410"/>
        <end position="427"/>
    </location>
</feature>
<dbReference type="PANTHER" id="PTHR24064">
    <property type="entry name" value="SOLUTE CARRIER FAMILY 22 MEMBER"/>
    <property type="match status" value="1"/>
</dbReference>
<dbReference type="Gene3D" id="1.20.1250.20">
    <property type="entry name" value="MFS general substrate transporter like domains"/>
    <property type="match status" value="1"/>
</dbReference>
<evidence type="ECO:0000313" key="9">
    <source>
        <dbReference type="Proteomes" id="UP001732720"/>
    </source>
</evidence>
<keyword evidence="9" id="KW-1185">Reference proteome</keyword>
<dbReference type="Pfam" id="PF00083">
    <property type="entry name" value="Sugar_tr"/>
    <property type="match status" value="1"/>
</dbReference>
<evidence type="ECO:0000256" key="6">
    <source>
        <dbReference type="SAM" id="Phobius"/>
    </source>
</evidence>
<feature type="transmembrane region" description="Helical" evidence="6">
    <location>
        <begin position="433"/>
        <end position="455"/>
    </location>
</feature>
<evidence type="ECO:0000313" key="8">
    <source>
        <dbReference type="Ensembl" id="ENSCCNP00000017006.1"/>
    </source>
</evidence>
<dbReference type="GeneID" id="109702835"/>
<dbReference type="FunFam" id="1.20.1250.20:FF:000023">
    <property type="entry name" value="Solute carrier family 22 member 6"/>
    <property type="match status" value="1"/>
</dbReference>
<dbReference type="InterPro" id="IPR020846">
    <property type="entry name" value="MFS_dom"/>
</dbReference>
<dbReference type="InterPro" id="IPR005828">
    <property type="entry name" value="MFS_sugar_transport-like"/>
</dbReference>
<sequence length="553" mass="61514">MAFQELLDEVGSLGRFQIIHMVILTICNFIVYPHVILENFTAAVPGHRCWVHILDNDTVSDNHTGILSQEALLKISIPLDSNLRPEKCRRFIHPQWQLLHLNRTFSNMSEPDTEPCLDGWVYDKSSFLSTTVTEWGMVCDYQSLNSVAKFLFMAGMLVGNTLCGFLTDRFGRRLIMAYCLLQLAIVETGAAFSPTFLVYCLLRFLAGLSTTAIMTNSAMLIIEWTKPKFQAMGIILSACASGFGQILLGGLAFVIRDWCTLQLVFSVPIFFSFILTRWLSESARWLIITNKPQKGLKELRRAAHINGMKNSGVTLTVEAVTSTMKEELEAAQTKSSLGDLFRNSQLRKRMFLLSFVRFSTWMPGFGLILHLQHLGSNVFLLQGLFGVLTLPANYVAFFAMNRLGRRISQLLFMSLVGIFILTIIFVPQEMQTLRMVLTVLGGGVSFAAAATSSIGHANELLPTVIRATALGIIGIAGSIGAALAPLLMILTTYFAPLPWITYGVFAILSGLVVLLLPETRNEPLPDSIQDIKNEEKSSRQAKQEDTFTKVTQF</sequence>
<feature type="transmembrane region" description="Helical" evidence="6">
    <location>
        <begin position="147"/>
        <end position="167"/>
    </location>
</feature>
<organism evidence="10">
    <name type="scientific">Castor canadensis</name>
    <name type="common">American beaver</name>
    <dbReference type="NCBI Taxonomy" id="51338"/>
    <lineage>
        <taxon>Eukaryota</taxon>
        <taxon>Metazoa</taxon>
        <taxon>Chordata</taxon>
        <taxon>Craniata</taxon>
        <taxon>Vertebrata</taxon>
        <taxon>Euteleostomi</taxon>
        <taxon>Mammalia</taxon>
        <taxon>Eutheria</taxon>
        <taxon>Euarchontoglires</taxon>
        <taxon>Glires</taxon>
        <taxon>Rodentia</taxon>
        <taxon>Castorimorpha</taxon>
        <taxon>Castoridae</taxon>
        <taxon>Castor</taxon>
    </lineage>
</organism>
<gene>
    <name evidence="8 10" type="primary">LOC109702835</name>
</gene>
<comment type="subcellular location">
    <subcellularLocation>
        <location evidence="1">Membrane</location>
        <topology evidence="1">Multi-pass membrane protein</topology>
    </subcellularLocation>
</comment>
<evidence type="ECO:0000313" key="10">
    <source>
        <dbReference type="RefSeq" id="XP_020043676.1"/>
    </source>
</evidence>
<dbReference type="PROSITE" id="PS50850">
    <property type="entry name" value="MFS"/>
    <property type="match status" value="1"/>
</dbReference>
<dbReference type="GO" id="GO:0022857">
    <property type="term" value="F:transmembrane transporter activity"/>
    <property type="evidence" value="ECO:0007669"/>
    <property type="project" value="InterPro"/>
</dbReference>
<feature type="region of interest" description="Disordered" evidence="5">
    <location>
        <begin position="525"/>
        <end position="553"/>
    </location>
</feature>
<dbReference type="CDD" id="cd17374">
    <property type="entry name" value="MFS_OAT"/>
    <property type="match status" value="1"/>
</dbReference>
<accession>A0A8B7WJK7</accession>
<keyword evidence="4 6" id="KW-0472">Membrane</keyword>
<keyword evidence="2 6" id="KW-0812">Transmembrane</keyword>
<feature type="transmembrane region" description="Helical" evidence="6">
    <location>
        <begin position="499"/>
        <end position="516"/>
    </location>
</feature>
<evidence type="ECO:0000256" key="5">
    <source>
        <dbReference type="SAM" id="MobiDB-lite"/>
    </source>
</evidence>
<feature type="transmembrane region" description="Helical" evidence="6">
    <location>
        <begin position="261"/>
        <end position="279"/>
    </location>
</feature>
<dbReference type="RefSeq" id="XP_020043676.1">
    <property type="nucleotide sequence ID" value="XM_020188087.1"/>
</dbReference>
<evidence type="ECO:0000259" key="7">
    <source>
        <dbReference type="PROSITE" id="PS50850"/>
    </source>
</evidence>
<dbReference type="GO" id="GO:0016020">
    <property type="term" value="C:membrane"/>
    <property type="evidence" value="ECO:0007669"/>
    <property type="project" value="UniProtKB-SubCell"/>
</dbReference>
<dbReference type="Proteomes" id="UP001732720">
    <property type="component" value="Chromosome 1"/>
</dbReference>
<evidence type="ECO:0000256" key="1">
    <source>
        <dbReference type="ARBA" id="ARBA00004141"/>
    </source>
</evidence>
<proteinExistence type="predicted"/>
<evidence type="ECO:0000256" key="4">
    <source>
        <dbReference type="ARBA" id="ARBA00023136"/>
    </source>
</evidence>
<feature type="transmembrane region" description="Helical" evidence="6">
    <location>
        <begin position="378"/>
        <end position="398"/>
    </location>
</feature>
<dbReference type="AlphaFoldDB" id="A0A8B7WJK7"/>
<dbReference type="Ensembl" id="ENSCCNT00000022126.1">
    <property type="protein sequence ID" value="ENSCCNP00000017006.1"/>
    <property type="gene ID" value="ENSCCNG00000017150.1"/>
</dbReference>
<protein>
    <submittedName>
        <fullName evidence="10">Solute carrier family 22 member 9-like</fullName>
    </submittedName>
</protein>